<organism evidence="3 4">
    <name type="scientific">Nocardioides nanhaiensis</name>
    <dbReference type="NCBI Taxonomy" id="1476871"/>
    <lineage>
        <taxon>Bacteria</taxon>
        <taxon>Bacillati</taxon>
        <taxon>Actinomycetota</taxon>
        <taxon>Actinomycetes</taxon>
        <taxon>Propionibacteriales</taxon>
        <taxon>Nocardioidaceae</taxon>
        <taxon>Nocardioides</taxon>
    </lineage>
</organism>
<dbReference type="Pfam" id="PF01844">
    <property type="entry name" value="HNH"/>
    <property type="match status" value="1"/>
</dbReference>
<feature type="region of interest" description="Disordered" evidence="1">
    <location>
        <begin position="79"/>
        <end position="115"/>
    </location>
</feature>
<keyword evidence="4" id="KW-1185">Reference proteome</keyword>
<name>A0ABP8W4Q7_9ACTN</name>
<dbReference type="InterPro" id="IPR002711">
    <property type="entry name" value="HNH"/>
</dbReference>
<dbReference type="SMART" id="SM00507">
    <property type="entry name" value="HNHc"/>
    <property type="match status" value="1"/>
</dbReference>
<accession>A0ABP8W4Q7</accession>
<evidence type="ECO:0000259" key="2">
    <source>
        <dbReference type="SMART" id="SM00507"/>
    </source>
</evidence>
<sequence length="115" mass="12706">MPTAPPSRCLVTGCTDWAVARGRCAEHYTPWEQRSARNTNTDRRRARAFRSAVLRRDGVCRACGQRDAVEADHVRPVADGGARYDPANGQGLCAPCHDSKTRSENAARNRQRARG</sequence>
<dbReference type="Proteomes" id="UP001500621">
    <property type="component" value="Unassembled WGS sequence"/>
</dbReference>
<evidence type="ECO:0000256" key="1">
    <source>
        <dbReference type="SAM" id="MobiDB-lite"/>
    </source>
</evidence>
<reference evidence="4" key="1">
    <citation type="journal article" date="2019" name="Int. J. Syst. Evol. Microbiol.">
        <title>The Global Catalogue of Microorganisms (GCM) 10K type strain sequencing project: providing services to taxonomists for standard genome sequencing and annotation.</title>
        <authorList>
            <consortium name="The Broad Institute Genomics Platform"/>
            <consortium name="The Broad Institute Genome Sequencing Center for Infectious Disease"/>
            <person name="Wu L."/>
            <person name="Ma J."/>
        </authorList>
    </citation>
    <scope>NUCLEOTIDE SEQUENCE [LARGE SCALE GENOMIC DNA]</scope>
    <source>
        <strain evidence="4">JCM 18127</strain>
    </source>
</reference>
<dbReference type="InterPro" id="IPR003615">
    <property type="entry name" value="HNH_nuc"/>
</dbReference>
<protein>
    <recommendedName>
        <fullName evidence="2">HNH nuclease domain-containing protein</fullName>
    </recommendedName>
</protein>
<dbReference type="EMBL" id="BAABIM010000002">
    <property type="protein sequence ID" value="GAA4680374.1"/>
    <property type="molecule type" value="Genomic_DNA"/>
</dbReference>
<gene>
    <name evidence="3" type="ORF">GCM10023226_16950</name>
</gene>
<dbReference type="Gene3D" id="1.10.30.50">
    <property type="match status" value="1"/>
</dbReference>
<proteinExistence type="predicted"/>
<feature type="domain" description="HNH nuclease" evidence="2">
    <location>
        <begin position="48"/>
        <end position="98"/>
    </location>
</feature>
<evidence type="ECO:0000313" key="4">
    <source>
        <dbReference type="Proteomes" id="UP001500621"/>
    </source>
</evidence>
<evidence type="ECO:0000313" key="3">
    <source>
        <dbReference type="EMBL" id="GAA4680374.1"/>
    </source>
</evidence>
<dbReference type="RefSeq" id="WP_425576552.1">
    <property type="nucleotide sequence ID" value="NZ_BAABIM010000002.1"/>
</dbReference>
<comment type="caution">
    <text evidence="3">The sequence shown here is derived from an EMBL/GenBank/DDBJ whole genome shotgun (WGS) entry which is preliminary data.</text>
</comment>
<feature type="compositionally biased region" description="Basic and acidic residues" evidence="1">
    <location>
        <begin position="97"/>
        <end position="107"/>
    </location>
</feature>
<dbReference type="CDD" id="cd00085">
    <property type="entry name" value="HNHc"/>
    <property type="match status" value="1"/>
</dbReference>